<proteinExistence type="predicted"/>
<dbReference type="HOGENOM" id="CLU_2067492_0_0_1"/>
<dbReference type="Gramene" id="ABO95180">
    <property type="protein sequence ID" value="ABO95180"/>
    <property type="gene ID" value="OSTLU_92399"/>
</dbReference>
<evidence type="ECO:0000313" key="3">
    <source>
        <dbReference type="Proteomes" id="UP000001568"/>
    </source>
</evidence>
<protein>
    <submittedName>
        <fullName evidence="2">Uncharacterized protein</fullName>
    </submittedName>
</protein>
<dbReference type="GeneID" id="5001139"/>
<reference evidence="2 3" key="1">
    <citation type="journal article" date="2007" name="Proc. Natl. Acad. Sci. U.S.A.">
        <title>The tiny eukaryote Ostreococcus provides genomic insights into the paradox of plankton speciation.</title>
        <authorList>
            <person name="Palenik B."/>
            <person name="Grimwood J."/>
            <person name="Aerts A."/>
            <person name="Rouze P."/>
            <person name="Salamov A."/>
            <person name="Putnam N."/>
            <person name="Dupont C."/>
            <person name="Jorgensen R."/>
            <person name="Derelle E."/>
            <person name="Rombauts S."/>
            <person name="Zhou K."/>
            <person name="Otillar R."/>
            <person name="Merchant S.S."/>
            <person name="Podell S."/>
            <person name="Gaasterland T."/>
            <person name="Napoli C."/>
            <person name="Gendler K."/>
            <person name="Manuell A."/>
            <person name="Tai V."/>
            <person name="Vallon O."/>
            <person name="Piganeau G."/>
            <person name="Jancek S."/>
            <person name="Heijde M."/>
            <person name="Jabbari K."/>
            <person name="Bowler C."/>
            <person name="Lohr M."/>
            <person name="Robbens S."/>
            <person name="Werner G."/>
            <person name="Dubchak I."/>
            <person name="Pazour G.J."/>
            <person name="Ren Q."/>
            <person name="Paulsen I."/>
            <person name="Delwiche C."/>
            <person name="Schmutz J."/>
            <person name="Rokhsar D."/>
            <person name="Van de Peer Y."/>
            <person name="Moreau H."/>
            <person name="Grigoriev I.V."/>
        </authorList>
    </citation>
    <scope>NUCLEOTIDE SEQUENCE [LARGE SCALE GENOMIC DNA]</scope>
    <source>
        <strain evidence="2 3">CCE9901</strain>
    </source>
</reference>
<accession>A4RU27</accession>
<feature type="region of interest" description="Disordered" evidence="1">
    <location>
        <begin position="98"/>
        <end position="119"/>
    </location>
</feature>
<feature type="compositionally biased region" description="Basic and acidic residues" evidence="1">
    <location>
        <begin position="98"/>
        <end position="107"/>
    </location>
</feature>
<evidence type="ECO:0000313" key="2">
    <source>
        <dbReference type="EMBL" id="ABO95180.1"/>
    </source>
</evidence>
<feature type="non-terminal residue" evidence="2">
    <location>
        <position position="1"/>
    </location>
</feature>
<evidence type="ECO:0000256" key="1">
    <source>
        <dbReference type="SAM" id="MobiDB-lite"/>
    </source>
</evidence>
<dbReference type="KEGG" id="olu:OSTLU_92399"/>
<sequence>VLMCLGARAPGVRARGSPSVAATLTARSCLHLPPGPRRRISFPDRIRALLSLDRPMWRGSHELPRSTSSDARSTVACGDRADAALDFSRRERDVPLHRFARSSHDPPRGVWTPLRPLRL</sequence>
<dbReference type="Proteomes" id="UP000001568">
    <property type="component" value="Chromosome 3"/>
</dbReference>
<gene>
    <name evidence="2" type="ORF">OSTLU_92399</name>
</gene>
<dbReference type="AlphaFoldDB" id="A4RU27"/>
<dbReference type="RefSeq" id="XP_001416887.1">
    <property type="nucleotide sequence ID" value="XM_001416850.1"/>
</dbReference>
<name>A4RU27_OSTLU</name>
<dbReference type="EMBL" id="CP000583">
    <property type="protein sequence ID" value="ABO95180.1"/>
    <property type="molecule type" value="Genomic_DNA"/>
</dbReference>
<keyword evidence="3" id="KW-1185">Reference proteome</keyword>
<organism evidence="2 3">
    <name type="scientific">Ostreococcus lucimarinus (strain CCE9901)</name>
    <dbReference type="NCBI Taxonomy" id="436017"/>
    <lineage>
        <taxon>Eukaryota</taxon>
        <taxon>Viridiplantae</taxon>
        <taxon>Chlorophyta</taxon>
        <taxon>Mamiellophyceae</taxon>
        <taxon>Mamiellales</taxon>
        <taxon>Bathycoccaceae</taxon>
        <taxon>Ostreococcus</taxon>
    </lineage>
</organism>